<keyword evidence="5 6" id="KW-0269">Exonuclease</keyword>
<keyword evidence="3 6" id="KW-0540">Nuclease</keyword>
<dbReference type="NCBIfam" id="NF002139">
    <property type="entry name" value="PRK00977.1-3"/>
    <property type="match status" value="1"/>
</dbReference>
<reference evidence="8 9" key="1">
    <citation type="journal article" date="2007" name="J. Bacteriol.">
        <title>The complete genome sequence of Roseobacter denitrificans reveals a mixotrophic rather than photosynthetic metabolism.</title>
        <authorList>
            <person name="Swingley W.D."/>
            <person name="Sadekar S."/>
            <person name="Mastrian S.D."/>
            <person name="Matthies H.J."/>
            <person name="Hao J."/>
            <person name="Ramos H."/>
            <person name="Acharya C.R."/>
            <person name="Conrad A.L."/>
            <person name="Taylor H.L."/>
            <person name="Dejesa L.C."/>
            <person name="Shah M.K."/>
            <person name="O'huallachain M.E."/>
            <person name="Lince M.T."/>
            <person name="Blankenship R.E."/>
            <person name="Beatty J.T."/>
            <person name="Touchman J.W."/>
        </authorList>
    </citation>
    <scope>NUCLEOTIDE SEQUENCE [LARGE SCALE GENOMIC DNA]</scope>
    <source>
        <strain evidence="9">ATCC 33942 / OCh 114</strain>
    </source>
</reference>
<keyword evidence="9" id="KW-1185">Reference proteome</keyword>
<dbReference type="GO" id="GO:0005829">
    <property type="term" value="C:cytosol"/>
    <property type="evidence" value="ECO:0007669"/>
    <property type="project" value="TreeGrafter"/>
</dbReference>
<evidence type="ECO:0000256" key="1">
    <source>
        <dbReference type="ARBA" id="ARBA00009998"/>
    </source>
</evidence>
<dbReference type="PIRSF" id="PIRSF006488">
    <property type="entry name" value="Exonuc_VII_S"/>
    <property type="match status" value="1"/>
</dbReference>
<dbReference type="NCBIfam" id="TIGR01280">
    <property type="entry name" value="xseB"/>
    <property type="match status" value="1"/>
</dbReference>
<comment type="subcellular location">
    <subcellularLocation>
        <location evidence="6">Cytoplasm</location>
    </subcellularLocation>
</comment>
<dbReference type="PANTHER" id="PTHR34137:SF1">
    <property type="entry name" value="EXODEOXYRIBONUCLEASE 7 SMALL SUBUNIT"/>
    <property type="match status" value="1"/>
</dbReference>
<evidence type="ECO:0000313" key="8">
    <source>
        <dbReference type="EMBL" id="ABG30255.1"/>
    </source>
</evidence>
<sequence>MQDTDAMTDTPVTEMSFEQAMSELEKVLGQLERGDVALDESIALYERGAALKKRCEEKLKEAEEKVAAITLDADGAPTGTKPVTGL</sequence>
<evidence type="ECO:0000256" key="6">
    <source>
        <dbReference type="HAMAP-Rule" id="MF_00337"/>
    </source>
</evidence>
<dbReference type="STRING" id="375451.RD1_0550"/>
<comment type="function">
    <text evidence="6">Bidirectionally degrades single-stranded DNA into large acid-insoluble oligonucleotides, which are then degraded further into small acid-soluble oligonucleotides.</text>
</comment>
<dbReference type="EMBL" id="CP000362">
    <property type="protein sequence ID" value="ABG30255.1"/>
    <property type="molecule type" value="Genomic_DNA"/>
</dbReference>
<evidence type="ECO:0000313" key="9">
    <source>
        <dbReference type="Proteomes" id="UP000007029"/>
    </source>
</evidence>
<gene>
    <name evidence="6 8" type="primary">xseB</name>
    <name evidence="8" type="ordered locus">RD1_0550</name>
</gene>
<dbReference type="AlphaFoldDB" id="Q16CN8"/>
<evidence type="ECO:0000256" key="7">
    <source>
        <dbReference type="SAM" id="Coils"/>
    </source>
</evidence>
<keyword evidence="4 6" id="KW-0378">Hydrolase</keyword>
<dbReference type="Proteomes" id="UP000007029">
    <property type="component" value="Chromosome"/>
</dbReference>
<dbReference type="Pfam" id="PF02609">
    <property type="entry name" value="Exonuc_VII_S"/>
    <property type="match status" value="1"/>
</dbReference>
<dbReference type="GO" id="GO:0006308">
    <property type="term" value="P:DNA catabolic process"/>
    <property type="evidence" value="ECO:0007669"/>
    <property type="project" value="UniProtKB-UniRule"/>
</dbReference>
<dbReference type="eggNOG" id="COG1722">
    <property type="taxonomic scope" value="Bacteria"/>
</dbReference>
<dbReference type="PANTHER" id="PTHR34137">
    <property type="entry name" value="EXODEOXYRIBONUCLEASE 7 SMALL SUBUNIT"/>
    <property type="match status" value="1"/>
</dbReference>
<name>Q16CN8_ROSDO</name>
<evidence type="ECO:0000256" key="2">
    <source>
        <dbReference type="ARBA" id="ARBA00022490"/>
    </source>
</evidence>
<dbReference type="Gene3D" id="1.10.287.1040">
    <property type="entry name" value="Exonuclease VII, small subunit"/>
    <property type="match status" value="1"/>
</dbReference>
<dbReference type="EC" id="3.1.11.6" evidence="6"/>
<proteinExistence type="inferred from homology"/>
<accession>Q16CN8</accession>
<evidence type="ECO:0000256" key="4">
    <source>
        <dbReference type="ARBA" id="ARBA00022801"/>
    </source>
</evidence>
<dbReference type="HOGENOM" id="CLU_145918_0_3_5"/>
<dbReference type="SUPFAM" id="SSF116842">
    <property type="entry name" value="XseB-like"/>
    <property type="match status" value="1"/>
</dbReference>
<keyword evidence="7" id="KW-0175">Coiled coil</keyword>
<dbReference type="InterPro" id="IPR003761">
    <property type="entry name" value="Exonuc_VII_S"/>
</dbReference>
<keyword evidence="2 6" id="KW-0963">Cytoplasm</keyword>
<feature type="coiled-coil region" evidence="7">
    <location>
        <begin position="45"/>
        <end position="72"/>
    </location>
</feature>
<protein>
    <recommendedName>
        <fullName evidence="6">Exodeoxyribonuclease 7 small subunit</fullName>
        <ecNumber evidence="6">3.1.11.6</ecNumber>
    </recommendedName>
    <alternativeName>
        <fullName evidence="6">Exodeoxyribonuclease VII small subunit</fullName>
        <shortName evidence="6">Exonuclease VII small subunit</shortName>
    </alternativeName>
</protein>
<dbReference type="HAMAP" id="MF_00337">
    <property type="entry name" value="Exonuc_7_S"/>
    <property type="match status" value="1"/>
</dbReference>
<evidence type="ECO:0000256" key="3">
    <source>
        <dbReference type="ARBA" id="ARBA00022722"/>
    </source>
</evidence>
<dbReference type="GO" id="GO:0009318">
    <property type="term" value="C:exodeoxyribonuclease VII complex"/>
    <property type="evidence" value="ECO:0007669"/>
    <property type="project" value="UniProtKB-UniRule"/>
</dbReference>
<dbReference type="KEGG" id="rde:RD1_0550"/>
<organism evidence="8 9">
    <name type="scientific">Roseobacter denitrificans (strain ATCC 33942 / OCh 114)</name>
    <name type="common">Erythrobacter sp. (strain OCh 114)</name>
    <name type="synonym">Roseobacter denitrificans</name>
    <dbReference type="NCBI Taxonomy" id="375451"/>
    <lineage>
        <taxon>Bacteria</taxon>
        <taxon>Pseudomonadati</taxon>
        <taxon>Pseudomonadota</taxon>
        <taxon>Alphaproteobacteria</taxon>
        <taxon>Rhodobacterales</taxon>
        <taxon>Roseobacteraceae</taxon>
        <taxon>Roseobacter</taxon>
    </lineage>
</organism>
<dbReference type="GO" id="GO:0008855">
    <property type="term" value="F:exodeoxyribonuclease VII activity"/>
    <property type="evidence" value="ECO:0007669"/>
    <property type="project" value="UniProtKB-UniRule"/>
</dbReference>
<evidence type="ECO:0000256" key="5">
    <source>
        <dbReference type="ARBA" id="ARBA00022839"/>
    </source>
</evidence>
<comment type="catalytic activity">
    <reaction evidence="6">
        <text>Exonucleolytic cleavage in either 5'- to 3'- or 3'- to 5'-direction to yield nucleoside 5'-phosphates.</text>
        <dbReference type="EC" id="3.1.11.6"/>
    </reaction>
</comment>
<comment type="similarity">
    <text evidence="1 6">Belongs to the XseB family.</text>
</comment>
<dbReference type="InterPro" id="IPR037004">
    <property type="entry name" value="Exonuc_VII_ssu_sf"/>
</dbReference>
<comment type="subunit">
    <text evidence="6">Heterooligomer composed of large and small subunits.</text>
</comment>